<gene>
    <name evidence="1" type="ORF">MPL3356_60565</name>
</gene>
<evidence type="ECO:0000313" key="2">
    <source>
        <dbReference type="Proteomes" id="UP000045285"/>
    </source>
</evidence>
<name>A0A090EA50_MESPL</name>
<reference evidence="2" key="1">
    <citation type="submission" date="2014-08" db="EMBL/GenBank/DDBJ databases">
        <authorList>
            <person name="Moulin L."/>
        </authorList>
    </citation>
    <scope>NUCLEOTIDE SEQUENCE [LARGE SCALE GENOMIC DNA]</scope>
</reference>
<keyword evidence="2" id="KW-1185">Reference proteome</keyword>
<dbReference type="AlphaFoldDB" id="A0A090EA50"/>
<proteinExistence type="predicted"/>
<protein>
    <submittedName>
        <fullName evidence="1">Uncharacterized protein</fullName>
    </submittedName>
</protein>
<evidence type="ECO:0000313" key="1">
    <source>
        <dbReference type="EMBL" id="CDX26805.1"/>
    </source>
</evidence>
<sequence>MKIHLVKGREFQSDAPRVEAHAMLATANMEAASMVNTMRAERGMPATASADTWQQGLAEMNAAGGGAIPASVKIGETELKGLAMRDWRISDGQHDGITFLPWPMEIEANLPEAFTMRFWHPDDINKTPGKQREVWIEIDGAAVVIHCYDSDHDEPVNVRIERDGISVDSDRMTGKITID</sequence>
<dbReference type="EMBL" id="CCMZ01000056">
    <property type="protein sequence ID" value="CDX26805.1"/>
    <property type="molecule type" value="Genomic_DNA"/>
</dbReference>
<organism evidence="1 2">
    <name type="scientific">Mesorhizobium plurifarium</name>
    <dbReference type="NCBI Taxonomy" id="69974"/>
    <lineage>
        <taxon>Bacteria</taxon>
        <taxon>Pseudomonadati</taxon>
        <taxon>Pseudomonadota</taxon>
        <taxon>Alphaproteobacteria</taxon>
        <taxon>Hyphomicrobiales</taxon>
        <taxon>Phyllobacteriaceae</taxon>
        <taxon>Mesorhizobium</taxon>
    </lineage>
</organism>
<accession>A0A090EA50</accession>
<dbReference type="Proteomes" id="UP000045285">
    <property type="component" value="Unassembled WGS sequence"/>
</dbReference>